<evidence type="ECO:0000313" key="3">
    <source>
        <dbReference type="Proteomes" id="UP001595378"/>
    </source>
</evidence>
<gene>
    <name evidence="2" type="ORF">ACFODK_08925</name>
</gene>
<keyword evidence="1" id="KW-0732">Signal</keyword>
<dbReference type="EMBL" id="JBHRSU010000029">
    <property type="protein sequence ID" value="MFC3101011.1"/>
    <property type="molecule type" value="Genomic_DNA"/>
</dbReference>
<proteinExistence type="predicted"/>
<reference evidence="3" key="1">
    <citation type="journal article" date="2019" name="Int. J. Syst. Evol. Microbiol.">
        <title>The Global Catalogue of Microorganisms (GCM) 10K type strain sequencing project: providing services to taxonomists for standard genome sequencing and annotation.</title>
        <authorList>
            <consortium name="The Broad Institute Genomics Platform"/>
            <consortium name="The Broad Institute Genome Sequencing Center for Infectious Disease"/>
            <person name="Wu L."/>
            <person name="Ma J."/>
        </authorList>
    </citation>
    <scope>NUCLEOTIDE SEQUENCE [LARGE SCALE GENOMIC DNA]</scope>
    <source>
        <strain evidence="3">KCTC 52606</strain>
    </source>
</reference>
<accession>A0ABV7EHI6</accession>
<feature type="chain" id="PRO_5045219273" evidence="1">
    <location>
        <begin position="26"/>
        <end position="105"/>
    </location>
</feature>
<protein>
    <submittedName>
        <fullName evidence="2">UrcA family protein</fullName>
    </submittedName>
</protein>
<comment type="caution">
    <text evidence="2">The sequence shown here is derived from an EMBL/GenBank/DDBJ whole genome shotgun (WGS) entry which is preliminary data.</text>
</comment>
<organism evidence="2 3">
    <name type="scientific">Alteraurantiacibacter lauratis</name>
    <dbReference type="NCBI Taxonomy" id="2054627"/>
    <lineage>
        <taxon>Bacteria</taxon>
        <taxon>Pseudomonadati</taxon>
        <taxon>Pseudomonadota</taxon>
        <taxon>Alphaproteobacteria</taxon>
        <taxon>Sphingomonadales</taxon>
        <taxon>Erythrobacteraceae</taxon>
        <taxon>Alteraurantiacibacter</taxon>
    </lineage>
</organism>
<feature type="signal peptide" evidence="1">
    <location>
        <begin position="1"/>
        <end position="25"/>
    </location>
</feature>
<name>A0ABV7EHI6_9SPHN</name>
<dbReference type="InterPro" id="IPR030972">
    <property type="entry name" value="UrcA_uranyl"/>
</dbReference>
<keyword evidence="3" id="KW-1185">Reference proteome</keyword>
<sequence length="105" mass="11588">MYKTASISLCAALAAMVAISSPAAAQQRDTRSTAVTHRDLDLSSVEGRAELSRRIDQAARQVCGVGERQLGSNIMTRESRECYRSTKREMEQHFAQIIEDNTRAG</sequence>
<evidence type="ECO:0000313" key="2">
    <source>
        <dbReference type="EMBL" id="MFC3101011.1"/>
    </source>
</evidence>
<dbReference type="Proteomes" id="UP001595378">
    <property type="component" value="Unassembled WGS sequence"/>
</dbReference>
<dbReference type="NCBIfam" id="TIGR04433">
    <property type="entry name" value="UrcA_uranyl"/>
    <property type="match status" value="1"/>
</dbReference>
<evidence type="ECO:0000256" key="1">
    <source>
        <dbReference type="SAM" id="SignalP"/>
    </source>
</evidence>
<dbReference type="RefSeq" id="WP_336919790.1">
    <property type="nucleotide sequence ID" value="NZ_JBANRN010000012.1"/>
</dbReference>